<name>A0A1J5QYQ4_9ZZZZ</name>
<dbReference type="AlphaFoldDB" id="A0A1J5QYQ4"/>
<gene>
    <name evidence="1" type="ORF">GALL_297470</name>
</gene>
<organism evidence="1">
    <name type="scientific">mine drainage metagenome</name>
    <dbReference type="NCBI Taxonomy" id="410659"/>
    <lineage>
        <taxon>unclassified sequences</taxon>
        <taxon>metagenomes</taxon>
        <taxon>ecological metagenomes</taxon>
    </lineage>
</organism>
<accession>A0A1J5QYQ4</accession>
<proteinExistence type="predicted"/>
<protein>
    <submittedName>
        <fullName evidence="1">Uncharacterized protein</fullName>
    </submittedName>
</protein>
<comment type="caution">
    <text evidence="1">The sequence shown here is derived from an EMBL/GenBank/DDBJ whole genome shotgun (WGS) entry which is preliminary data.</text>
</comment>
<sequence length="72" mass="8043">MQRKSAAIRRINSLTFMFVAGIVLVNQLMGYGLPGQALIEKAVEIRAEMDAYNAQMTSYAQQMDGFNLEAKK</sequence>
<reference evidence="1" key="1">
    <citation type="submission" date="2016-10" db="EMBL/GenBank/DDBJ databases">
        <title>Sequence of Gallionella enrichment culture.</title>
        <authorList>
            <person name="Poehlein A."/>
            <person name="Muehling M."/>
            <person name="Daniel R."/>
        </authorList>
    </citation>
    <scope>NUCLEOTIDE SEQUENCE</scope>
</reference>
<evidence type="ECO:0000313" key="1">
    <source>
        <dbReference type="EMBL" id="OIQ88394.1"/>
    </source>
</evidence>
<dbReference type="EMBL" id="MLJW01000374">
    <property type="protein sequence ID" value="OIQ88394.1"/>
    <property type="molecule type" value="Genomic_DNA"/>
</dbReference>